<dbReference type="Pfam" id="PF00781">
    <property type="entry name" value="DAGK_cat"/>
    <property type="match status" value="1"/>
</dbReference>
<organism evidence="2 3">
    <name type="scientific">Benzoatithermus flavus</name>
    <dbReference type="NCBI Taxonomy" id="3108223"/>
    <lineage>
        <taxon>Bacteria</taxon>
        <taxon>Pseudomonadati</taxon>
        <taxon>Pseudomonadota</taxon>
        <taxon>Alphaproteobacteria</taxon>
        <taxon>Geminicoccales</taxon>
        <taxon>Geminicoccaceae</taxon>
        <taxon>Benzoatithermus</taxon>
    </lineage>
</organism>
<dbReference type="InterPro" id="IPR017438">
    <property type="entry name" value="ATP-NAD_kinase_N"/>
</dbReference>
<dbReference type="RefSeq" id="WP_418160735.1">
    <property type="nucleotide sequence ID" value="NZ_JBBLZC010000019.1"/>
</dbReference>
<keyword evidence="3" id="KW-1185">Reference proteome</keyword>
<dbReference type="InterPro" id="IPR016064">
    <property type="entry name" value="NAD/diacylglycerol_kinase_sf"/>
</dbReference>
<comment type="caution">
    <text evidence="2">The sequence shown here is derived from an EMBL/GenBank/DDBJ whole genome shotgun (WGS) entry which is preliminary data.</text>
</comment>
<dbReference type="Gene3D" id="3.40.50.10330">
    <property type="entry name" value="Probable inorganic polyphosphate/atp-NAD kinase, domain 1"/>
    <property type="match status" value="1"/>
</dbReference>
<evidence type="ECO:0000313" key="2">
    <source>
        <dbReference type="EMBL" id="MEK0084889.1"/>
    </source>
</evidence>
<dbReference type="InterPro" id="IPR001206">
    <property type="entry name" value="Diacylglycerol_kinase_cat_dom"/>
</dbReference>
<dbReference type="EMBL" id="JBBLZC010000019">
    <property type="protein sequence ID" value="MEK0084889.1"/>
    <property type="molecule type" value="Genomic_DNA"/>
</dbReference>
<keyword evidence="2" id="KW-0418">Kinase</keyword>
<evidence type="ECO:0000313" key="3">
    <source>
        <dbReference type="Proteomes" id="UP001375743"/>
    </source>
</evidence>
<gene>
    <name evidence="2" type="ORF">U1T56_17185</name>
</gene>
<accession>A0ABU8XVC0</accession>
<evidence type="ECO:0000259" key="1">
    <source>
        <dbReference type="PROSITE" id="PS50146"/>
    </source>
</evidence>
<dbReference type="GO" id="GO:0016301">
    <property type="term" value="F:kinase activity"/>
    <property type="evidence" value="ECO:0007669"/>
    <property type="project" value="UniProtKB-KW"/>
</dbReference>
<sequence length="307" mass="32665">MNPRSGRRGKRGLVPPGGSDLLVRAFEAGAAMSEILADLARREVRLIAVDGGDGTLQALLTALLASPVFPALPALAVLPGGSTNMTAAALGAGPRRPATLARLCALARTGRLEPYLRHHPVLKVERAPNRPAERGLFLGAAGICGAIRLCARRFHRHGLRGEWSSLATLLSVLGRLVFRGTTGLDGETIAITADGETKAHRPCSFALATTLDRLVLGSRPFWNVGDRPIRVTAVAHPAPDLARHAWSLLCGRGARLPAETYHSRGAFRVELALERPFTIDGEFFAPVPGRPVVITAAETVPFLRLPP</sequence>
<dbReference type="Proteomes" id="UP001375743">
    <property type="component" value="Unassembled WGS sequence"/>
</dbReference>
<dbReference type="SUPFAM" id="SSF111331">
    <property type="entry name" value="NAD kinase/diacylglycerol kinase-like"/>
    <property type="match status" value="1"/>
</dbReference>
<feature type="domain" description="DAGKc" evidence="1">
    <location>
        <begin position="1"/>
        <end position="128"/>
    </location>
</feature>
<protein>
    <submittedName>
        <fullName evidence="2">Diacylglycerol kinase family protein</fullName>
    </submittedName>
</protein>
<proteinExistence type="predicted"/>
<dbReference type="PROSITE" id="PS50146">
    <property type="entry name" value="DAGK"/>
    <property type="match status" value="1"/>
</dbReference>
<name>A0ABU8XVC0_9PROT</name>
<keyword evidence="2" id="KW-0808">Transferase</keyword>
<reference evidence="2 3" key="1">
    <citation type="submission" date="2024-01" db="EMBL/GenBank/DDBJ databases">
        <title>Multi-omics insights into the function and evolution of sodium benzoate biodegradation pathways in Benzoatithermus flavus gen. nov., sp. nov. from hot spring.</title>
        <authorList>
            <person name="Hu C.-J."/>
            <person name="Li W.-J."/>
        </authorList>
    </citation>
    <scope>NUCLEOTIDE SEQUENCE [LARGE SCALE GENOMIC DNA]</scope>
    <source>
        <strain evidence="2 3">SYSU G07066</strain>
    </source>
</reference>